<accession>A0A1I7X3R7</accession>
<evidence type="ECO:0000313" key="3">
    <source>
        <dbReference type="WBParaSite" id="Hba_12108"/>
    </source>
</evidence>
<dbReference type="Proteomes" id="UP000095283">
    <property type="component" value="Unplaced"/>
</dbReference>
<keyword evidence="2" id="KW-1185">Reference proteome</keyword>
<organism evidence="2 3">
    <name type="scientific">Heterorhabditis bacteriophora</name>
    <name type="common">Entomopathogenic nematode worm</name>
    <dbReference type="NCBI Taxonomy" id="37862"/>
    <lineage>
        <taxon>Eukaryota</taxon>
        <taxon>Metazoa</taxon>
        <taxon>Ecdysozoa</taxon>
        <taxon>Nematoda</taxon>
        <taxon>Chromadorea</taxon>
        <taxon>Rhabditida</taxon>
        <taxon>Rhabditina</taxon>
        <taxon>Rhabditomorpha</taxon>
        <taxon>Strongyloidea</taxon>
        <taxon>Heterorhabditidae</taxon>
        <taxon>Heterorhabditis</taxon>
    </lineage>
</organism>
<keyword evidence="1" id="KW-0732">Signal</keyword>
<dbReference type="WBParaSite" id="Hba_12108">
    <property type="protein sequence ID" value="Hba_12108"/>
    <property type="gene ID" value="Hba_12108"/>
</dbReference>
<sequence length="69" mass="7371">MMTPSSSSLVSLHVFTKMATLVSLVLHTLFSESGHTVKSMYSDSIAVILIPFPTKPRGVPSDAVIPSKP</sequence>
<evidence type="ECO:0000313" key="2">
    <source>
        <dbReference type="Proteomes" id="UP000095283"/>
    </source>
</evidence>
<feature type="chain" id="PRO_5009311024" evidence="1">
    <location>
        <begin position="28"/>
        <end position="69"/>
    </location>
</feature>
<reference evidence="3" key="1">
    <citation type="submission" date="2016-11" db="UniProtKB">
        <authorList>
            <consortium name="WormBaseParasite"/>
        </authorList>
    </citation>
    <scope>IDENTIFICATION</scope>
</reference>
<feature type="signal peptide" evidence="1">
    <location>
        <begin position="1"/>
        <end position="27"/>
    </location>
</feature>
<protein>
    <submittedName>
        <fullName evidence="3">Secreted protein</fullName>
    </submittedName>
</protein>
<evidence type="ECO:0000256" key="1">
    <source>
        <dbReference type="SAM" id="SignalP"/>
    </source>
</evidence>
<dbReference type="AlphaFoldDB" id="A0A1I7X3R7"/>
<name>A0A1I7X3R7_HETBA</name>
<proteinExistence type="predicted"/>